<protein>
    <submittedName>
        <fullName evidence="2">Uncharacterized protein</fullName>
    </submittedName>
</protein>
<feature type="region of interest" description="Disordered" evidence="1">
    <location>
        <begin position="172"/>
        <end position="222"/>
    </location>
</feature>
<name>A0A194V714_CYTMA</name>
<accession>A0A194V714</accession>
<organism evidence="2 3">
    <name type="scientific">Cytospora mali</name>
    <name type="common">Apple Valsa canker fungus</name>
    <name type="synonym">Valsa mali</name>
    <dbReference type="NCBI Taxonomy" id="578113"/>
    <lineage>
        <taxon>Eukaryota</taxon>
        <taxon>Fungi</taxon>
        <taxon>Dikarya</taxon>
        <taxon>Ascomycota</taxon>
        <taxon>Pezizomycotina</taxon>
        <taxon>Sordariomycetes</taxon>
        <taxon>Sordariomycetidae</taxon>
        <taxon>Diaporthales</taxon>
        <taxon>Cytosporaceae</taxon>
        <taxon>Cytospora</taxon>
    </lineage>
</organism>
<keyword evidence="3" id="KW-1185">Reference proteome</keyword>
<reference evidence="3" key="1">
    <citation type="submission" date="2014-12" db="EMBL/GenBank/DDBJ databases">
        <title>Genome Sequence of Valsa Canker Pathogens Uncovers a Specific Adaption of Colonization on Woody Bark.</title>
        <authorList>
            <person name="Yin Z."/>
            <person name="Liu H."/>
            <person name="Gao X."/>
            <person name="Li Z."/>
            <person name="Song N."/>
            <person name="Ke X."/>
            <person name="Dai Q."/>
            <person name="Wu Y."/>
            <person name="Sun Y."/>
            <person name="Xu J.-R."/>
            <person name="Kang Z.K."/>
            <person name="Wang L."/>
            <person name="Huang L."/>
        </authorList>
    </citation>
    <scope>NUCLEOTIDE SEQUENCE [LARGE SCALE GENOMIC DNA]</scope>
    <source>
        <strain evidence="3">SXYL134</strain>
    </source>
</reference>
<feature type="compositionally biased region" description="Acidic residues" evidence="1">
    <location>
        <begin position="1"/>
        <end position="11"/>
    </location>
</feature>
<dbReference type="Proteomes" id="UP000078576">
    <property type="component" value="Unassembled WGS sequence"/>
</dbReference>
<dbReference type="STRING" id="694573.A0A194V714"/>
<evidence type="ECO:0000313" key="3">
    <source>
        <dbReference type="Proteomes" id="UP000078576"/>
    </source>
</evidence>
<sequence length="222" mass="25129">MEGEQEDDDLAIESSASKSTGAKEHLKKHIDDLGPDIYAIEVSKDCELISVSANSEDDVTLCPHYPSLKELKRLGGMQTVLRSRLQELDRLGPNVDLVSYKTNSLTIKEGEPRFERDKDNSSVLDLKEWVQHPDVRLDDPLAEYRAVLDEWLRTRKTRENVTIFTEAPEYIDWPGMQEPPCFPDENTSLQETHEDTQHSVYTPDQGDTPEEAPRDSLSGDGS</sequence>
<evidence type="ECO:0000313" key="2">
    <source>
        <dbReference type="EMBL" id="KUI59772.1"/>
    </source>
</evidence>
<feature type="region of interest" description="Disordered" evidence="1">
    <location>
        <begin position="1"/>
        <end position="25"/>
    </location>
</feature>
<dbReference type="EMBL" id="KN714736">
    <property type="protein sequence ID" value="KUI59772.1"/>
    <property type="molecule type" value="Genomic_DNA"/>
</dbReference>
<evidence type="ECO:0000256" key="1">
    <source>
        <dbReference type="SAM" id="MobiDB-lite"/>
    </source>
</evidence>
<dbReference type="AlphaFoldDB" id="A0A194V714"/>
<gene>
    <name evidence="2" type="ORF">VP1G_11081</name>
</gene>
<proteinExistence type="predicted"/>
<dbReference type="OrthoDB" id="4062651at2759"/>